<name>A0A9P1M132_YEREN</name>
<organism evidence="2 3">
    <name type="scientific">Yersinia enterocolitica</name>
    <dbReference type="NCBI Taxonomy" id="630"/>
    <lineage>
        <taxon>Bacteria</taxon>
        <taxon>Pseudomonadati</taxon>
        <taxon>Pseudomonadota</taxon>
        <taxon>Gammaproteobacteria</taxon>
        <taxon>Enterobacterales</taxon>
        <taxon>Yersiniaceae</taxon>
        <taxon>Yersinia</taxon>
    </lineage>
</organism>
<gene>
    <name evidence="2" type="ORF">ERS137939_00358</name>
</gene>
<accession>A0A9P1M132</accession>
<feature type="region of interest" description="Disordered" evidence="1">
    <location>
        <begin position="76"/>
        <end position="152"/>
    </location>
</feature>
<sequence length="196" mass="20817">MNLLARGCAIAAPCRSKVAEQLLEIGAKAGIVGFAGAAVKDLADKMTSDELQHLVMLEMMGNDEITNKYLSSLQDKYAPDTGSTPNIGKDMTDEQKKEVGGSGSGTPGGHRPEDEEAGRNSNSPSDPKSRGQHEEYVDSLRATMEKPNVKDGNLKNIIDDLYRPNAKVGSGSTADAVRYELATGEKVGGRGHVEKA</sequence>
<reference evidence="2 3" key="1">
    <citation type="submission" date="2015-03" db="EMBL/GenBank/DDBJ databases">
        <authorList>
            <consortium name="Pathogen Informatics"/>
            <person name="Murphy D."/>
        </authorList>
    </citation>
    <scope>NUCLEOTIDE SEQUENCE [LARGE SCALE GENOMIC DNA]</scope>
    <source>
        <strain evidence="2 3">IP27818</strain>
    </source>
</reference>
<evidence type="ECO:0000313" key="3">
    <source>
        <dbReference type="Proteomes" id="UP000041356"/>
    </source>
</evidence>
<evidence type="ECO:0000313" key="2">
    <source>
        <dbReference type="EMBL" id="CNE96876.1"/>
    </source>
</evidence>
<comment type="caution">
    <text evidence="2">The sequence shown here is derived from an EMBL/GenBank/DDBJ whole genome shotgun (WGS) entry which is preliminary data.</text>
</comment>
<dbReference type="EMBL" id="CPZF01000001">
    <property type="protein sequence ID" value="CNE96876.1"/>
    <property type="molecule type" value="Genomic_DNA"/>
</dbReference>
<dbReference type="AlphaFoldDB" id="A0A9P1M132"/>
<evidence type="ECO:0000256" key="1">
    <source>
        <dbReference type="SAM" id="MobiDB-lite"/>
    </source>
</evidence>
<feature type="compositionally biased region" description="Basic and acidic residues" evidence="1">
    <location>
        <begin position="127"/>
        <end position="152"/>
    </location>
</feature>
<protein>
    <submittedName>
        <fullName evidence="2">Hemagglutinin-like secreted protein</fullName>
    </submittedName>
</protein>
<proteinExistence type="predicted"/>
<dbReference type="Proteomes" id="UP000041356">
    <property type="component" value="Unassembled WGS sequence"/>
</dbReference>
<feature type="compositionally biased region" description="Basic and acidic residues" evidence="1">
    <location>
        <begin position="90"/>
        <end position="99"/>
    </location>
</feature>